<dbReference type="RefSeq" id="WP_132120754.1">
    <property type="nucleotide sequence ID" value="NZ_SMJU01000014.1"/>
</dbReference>
<protein>
    <submittedName>
        <fullName evidence="2">Redoxin domain-containing protein</fullName>
    </submittedName>
</protein>
<dbReference type="Proteomes" id="UP000295706">
    <property type="component" value="Unassembled WGS sequence"/>
</dbReference>
<comment type="caution">
    <text evidence="2">The sequence shown here is derived from an EMBL/GenBank/DDBJ whole genome shotgun (WGS) entry which is preliminary data.</text>
</comment>
<feature type="domain" description="Thioredoxin" evidence="1">
    <location>
        <begin position="323"/>
        <end position="463"/>
    </location>
</feature>
<dbReference type="AlphaFoldDB" id="A0A4R4K203"/>
<evidence type="ECO:0000313" key="2">
    <source>
        <dbReference type="EMBL" id="TDB61344.1"/>
    </source>
</evidence>
<dbReference type="PROSITE" id="PS51352">
    <property type="entry name" value="THIOREDOXIN_2"/>
    <property type="match status" value="1"/>
</dbReference>
<dbReference type="SUPFAM" id="SSF52833">
    <property type="entry name" value="Thioredoxin-like"/>
    <property type="match status" value="1"/>
</dbReference>
<dbReference type="GO" id="GO:0004791">
    <property type="term" value="F:thioredoxin-disulfide reductase (NADPH) activity"/>
    <property type="evidence" value="ECO:0007669"/>
    <property type="project" value="TreeGrafter"/>
</dbReference>
<dbReference type="EMBL" id="SMJU01000014">
    <property type="protein sequence ID" value="TDB61344.1"/>
    <property type="molecule type" value="Genomic_DNA"/>
</dbReference>
<dbReference type="InterPro" id="IPR036249">
    <property type="entry name" value="Thioredoxin-like_sf"/>
</dbReference>
<accession>A0A4R4K203</accession>
<keyword evidence="3" id="KW-1185">Reference proteome</keyword>
<dbReference type="InterPro" id="IPR013766">
    <property type="entry name" value="Thioredoxin_domain"/>
</dbReference>
<dbReference type="PANTHER" id="PTHR46472:SF1">
    <property type="entry name" value="NUCLEOREDOXIN"/>
    <property type="match status" value="1"/>
</dbReference>
<sequence>MRNHQRIKGIVLALFCLLLSATLGWSQGINGQFPQLAGQSVVLRGFAGMHAYTIDSTTVAADGTFQLAYTARDYGMGLLSTAGQQPYIVVLSREAMHIKGELLHLPQTVKIVSGAEQRAFEQYATEQPKREQVLSAWTFLEQSYQADSLFQQSTATRTAISAEQQRLRTEEQAFLSQLPETSYVRWYLPIRKLVSNVQAVAKYRPQEIPATIAAFRQLNYSDERLYKSGLQREAIEGHFWLLENSGVSLESVYAEMKISIDTMLATLTHDEAKLNEIGDYLFDLLERQSLFEASEYLSLKLLNNRSCTLTNDLAKQLETYRAMKVGNTAPDIQFSGTVLSAGKEINRLSDIQSKYKLVVFGAGWCQKCTEEIPKIAQQYAQWKAAGMEVVFVSLDSEEKAFRSFAGQFPFPSLCDYQMWKSPIVESYYVSATPTMYLLDNARKILLRPKSVAQVQAWVDMFAKQADSNKGQ</sequence>
<gene>
    <name evidence="2" type="ORF">EZE20_19255</name>
</gene>
<dbReference type="GO" id="GO:0031397">
    <property type="term" value="P:negative regulation of protein ubiquitination"/>
    <property type="evidence" value="ECO:0007669"/>
    <property type="project" value="TreeGrafter"/>
</dbReference>
<name>A0A4R4K203_9BACT</name>
<proteinExistence type="predicted"/>
<evidence type="ECO:0000259" key="1">
    <source>
        <dbReference type="PROSITE" id="PS51352"/>
    </source>
</evidence>
<dbReference type="GO" id="GO:0030178">
    <property type="term" value="P:negative regulation of Wnt signaling pathway"/>
    <property type="evidence" value="ECO:0007669"/>
    <property type="project" value="TreeGrafter"/>
</dbReference>
<dbReference type="PANTHER" id="PTHR46472">
    <property type="entry name" value="NUCLEOREDOXIN"/>
    <property type="match status" value="1"/>
</dbReference>
<dbReference type="OrthoDB" id="6399635at2"/>
<evidence type="ECO:0000313" key="3">
    <source>
        <dbReference type="Proteomes" id="UP000295706"/>
    </source>
</evidence>
<organism evidence="2 3">
    <name type="scientific">Arundinibacter roseus</name>
    <dbReference type="NCBI Taxonomy" id="2070510"/>
    <lineage>
        <taxon>Bacteria</taxon>
        <taxon>Pseudomonadati</taxon>
        <taxon>Bacteroidota</taxon>
        <taxon>Cytophagia</taxon>
        <taxon>Cytophagales</taxon>
        <taxon>Spirosomataceae</taxon>
        <taxon>Arundinibacter</taxon>
    </lineage>
</organism>
<reference evidence="2 3" key="1">
    <citation type="submission" date="2019-02" db="EMBL/GenBank/DDBJ databases">
        <title>Arundinibacter roseus gen. nov., sp. nov., a new member of the family Cytophagaceae.</title>
        <authorList>
            <person name="Szuroczki S."/>
            <person name="Khayer B."/>
            <person name="Sproer C."/>
            <person name="Toumi M."/>
            <person name="Szabo A."/>
            <person name="Felfoldi T."/>
            <person name="Schumann P."/>
            <person name="Toth E."/>
        </authorList>
    </citation>
    <scope>NUCLEOTIDE SEQUENCE [LARGE SCALE GENOMIC DNA]</scope>
    <source>
        <strain evidence="2 3">DMA-k-7a</strain>
    </source>
</reference>
<dbReference type="InterPro" id="IPR000866">
    <property type="entry name" value="AhpC/TSA"/>
</dbReference>
<dbReference type="CDD" id="cd02966">
    <property type="entry name" value="TlpA_like_family"/>
    <property type="match status" value="1"/>
</dbReference>
<dbReference type="Pfam" id="PF00578">
    <property type="entry name" value="AhpC-TSA"/>
    <property type="match status" value="1"/>
</dbReference>
<dbReference type="Gene3D" id="3.40.30.10">
    <property type="entry name" value="Glutaredoxin"/>
    <property type="match status" value="1"/>
</dbReference>